<organism evidence="1 2">
    <name type="scientific">Lacrimispora algidixylanolytica</name>
    <dbReference type="NCBI Taxonomy" id="94868"/>
    <lineage>
        <taxon>Bacteria</taxon>
        <taxon>Bacillati</taxon>
        <taxon>Bacillota</taxon>
        <taxon>Clostridia</taxon>
        <taxon>Lachnospirales</taxon>
        <taxon>Lachnospiraceae</taxon>
        <taxon>Lacrimispora</taxon>
    </lineage>
</organism>
<keyword evidence="2" id="KW-1185">Reference proteome</keyword>
<gene>
    <name evidence="1" type="ORF">BET01_00595</name>
</gene>
<name>A0A419TBL3_9FIRM</name>
<evidence type="ECO:0000313" key="2">
    <source>
        <dbReference type="Proteomes" id="UP000284277"/>
    </source>
</evidence>
<sequence>MIITIDKLNLFQNPPRLVNGEEDLILIWDDIIRFILIDDYLVIASFEFLYIGSLENESLISVTVPKYWLLT</sequence>
<proteinExistence type="predicted"/>
<dbReference type="EMBL" id="MCIA01000001">
    <property type="protein sequence ID" value="RKD34894.1"/>
    <property type="molecule type" value="Genomic_DNA"/>
</dbReference>
<evidence type="ECO:0000313" key="1">
    <source>
        <dbReference type="EMBL" id="RKD34894.1"/>
    </source>
</evidence>
<comment type="caution">
    <text evidence="1">The sequence shown here is derived from an EMBL/GenBank/DDBJ whole genome shotgun (WGS) entry which is preliminary data.</text>
</comment>
<reference evidence="1 2" key="1">
    <citation type="submission" date="2016-08" db="EMBL/GenBank/DDBJ databases">
        <title>A new outlook on sporulation: Clostridium algidixylanolyticum.</title>
        <authorList>
            <person name="Poppleton D.I."/>
            <person name="Gribaldo S."/>
        </authorList>
    </citation>
    <scope>NUCLEOTIDE SEQUENCE [LARGE SCALE GENOMIC DNA]</scope>
    <source>
        <strain evidence="1 2">SPL73</strain>
    </source>
</reference>
<dbReference type="AlphaFoldDB" id="A0A419TBL3"/>
<dbReference type="Proteomes" id="UP000284277">
    <property type="component" value="Unassembled WGS sequence"/>
</dbReference>
<protein>
    <submittedName>
        <fullName evidence="1">Uncharacterized protein</fullName>
    </submittedName>
</protein>
<accession>A0A419TBL3</accession>